<evidence type="ECO:0000256" key="1">
    <source>
        <dbReference type="ARBA" id="ARBA00022679"/>
    </source>
</evidence>
<dbReference type="InterPro" id="IPR016039">
    <property type="entry name" value="Thiolase-like"/>
</dbReference>
<evidence type="ECO:0000313" key="4">
    <source>
        <dbReference type="Proteomes" id="UP000199542"/>
    </source>
</evidence>
<dbReference type="SUPFAM" id="SSF53901">
    <property type="entry name" value="Thiolase-like"/>
    <property type="match status" value="1"/>
</dbReference>
<organism evidence="3 4">
    <name type="scientific">Rhizobium mongolense subsp. loessense</name>
    <dbReference type="NCBI Taxonomy" id="158890"/>
    <lineage>
        <taxon>Bacteria</taxon>
        <taxon>Pseudomonadati</taxon>
        <taxon>Pseudomonadota</taxon>
        <taxon>Alphaproteobacteria</taxon>
        <taxon>Hyphomicrobiales</taxon>
        <taxon>Rhizobiaceae</taxon>
        <taxon>Rhizobium/Agrobacterium group</taxon>
        <taxon>Rhizobium</taxon>
    </lineage>
</organism>
<name>A0A1G4UBT9_9HYPH</name>
<proteinExistence type="predicted"/>
<protein>
    <submittedName>
        <fullName evidence="3">3-Oxoacyl-[acyl-carrier-protein (ACP)] synthase III C terminal</fullName>
    </submittedName>
</protein>
<evidence type="ECO:0000313" key="3">
    <source>
        <dbReference type="EMBL" id="SCW91126.1"/>
    </source>
</evidence>
<accession>A0A1G4UBT9</accession>
<dbReference type="AlphaFoldDB" id="A0A1G4UBT9"/>
<keyword evidence="1" id="KW-0808">Transferase</keyword>
<dbReference type="EMBL" id="FMTM01000030">
    <property type="protein sequence ID" value="SCW91126.1"/>
    <property type="molecule type" value="Genomic_DNA"/>
</dbReference>
<dbReference type="GO" id="GO:0016746">
    <property type="term" value="F:acyltransferase activity"/>
    <property type="evidence" value="ECO:0007669"/>
    <property type="project" value="UniProtKB-KW"/>
</dbReference>
<dbReference type="RefSeq" id="WP_139187157.1">
    <property type="nucleotide sequence ID" value="NZ_FMTM01000030.1"/>
</dbReference>
<feature type="domain" description="Beta-ketoacyl-[acyl-carrier-protein] synthase III C-terminal" evidence="2">
    <location>
        <begin position="224"/>
        <end position="305"/>
    </location>
</feature>
<dbReference type="Gene3D" id="3.40.47.10">
    <property type="match status" value="1"/>
</dbReference>
<dbReference type="Pfam" id="PF08541">
    <property type="entry name" value="ACP_syn_III_C"/>
    <property type="match status" value="1"/>
</dbReference>
<dbReference type="Proteomes" id="UP000199542">
    <property type="component" value="Unassembled WGS sequence"/>
</dbReference>
<sequence length="311" mass="34299">MIINNIVAGCPNSCPVPLDALDDSYGLNKGSVAVYNRFYGLQQVVRCEDELPQMLSSVLTRAIEQIPQPLRGSGQLIYCKTQTHNTFCDERWLSTFARDHGLSSWEIYSWAMTNCASALAALHYVATSQAGEPIIIVTGEKAFHPGISRLSVGLLSEAPAAAVLNVNDCGWRILKTRVRHLGQFYQNPENMDAAQKKEFQALYATSLQSFIKESLCAFKEISNDTFVIIPHNLNIPVTRSAIRNLGHEERVFYGDVSNQGHAYCSDAFMNLDMFETSESKPAHTGQQVVLLTAGMGVTFASCLLERVAAAR</sequence>
<gene>
    <name evidence="3" type="ORF">SAMN02927900_06550</name>
</gene>
<evidence type="ECO:0000259" key="2">
    <source>
        <dbReference type="Pfam" id="PF08541"/>
    </source>
</evidence>
<reference evidence="3 4" key="1">
    <citation type="submission" date="2016-10" db="EMBL/GenBank/DDBJ databases">
        <authorList>
            <person name="de Groot N.N."/>
        </authorList>
    </citation>
    <scope>NUCLEOTIDE SEQUENCE [LARGE SCALE GENOMIC DNA]</scope>
    <source>
        <strain evidence="3 4">CGMCC 1.3401</strain>
    </source>
</reference>
<dbReference type="InterPro" id="IPR013747">
    <property type="entry name" value="ACP_syn_III_C"/>
</dbReference>